<evidence type="ECO:0000313" key="6">
    <source>
        <dbReference type="EMBL" id="MET2832986.1"/>
    </source>
</evidence>
<dbReference type="InterPro" id="IPR039424">
    <property type="entry name" value="SBP_5"/>
</dbReference>
<dbReference type="InterPro" id="IPR006311">
    <property type="entry name" value="TAT_signal"/>
</dbReference>
<dbReference type="Gene3D" id="3.10.105.10">
    <property type="entry name" value="Dipeptide-binding Protein, Domain 3"/>
    <property type="match status" value="1"/>
</dbReference>
<dbReference type="RefSeq" id="WP_354465195.1">
    <property type="nucleotide sequence ID" value="NZ_JBEWSZ010000017.1"/>
</dbReference>
<dbReference type="PANTHER" id="PTHR30290">
    <property type="entry name" value="PERIPLASMIC BINDING COMPONENT OF ABC TRANSPORTER"/>
    <property type="match status" value="1"/>
</dbReference>
<dbReference type="CDD" id="cd08503">
    <property type="entry name" value="PBP2_NikA_DppA_OppA_like_17"/>
    <property type="match status" value="1"/>
</dbReference>
<comment type="subcellular location">
    <subcellularLocation>
        <location evidence="1">Periplasm</location>
    </subcellularLocation>
</comment>
<dbReference type="InterPro" id="IPR019546">
    <property type="entry name" value="TAT_signal_bac_arc"/>
</dbReference>
<evidence type="ECO:0000256" key="1">
    <source>
        <dbReference type="ARBA" id="ARBA00004418"/>
    </source>
</evidence>
<reference evidence="6 7" key="1">
    <citation type="submission" date="2024-06" db="EMBL/GenBank/DDBJ databases">
        <authorList>
            <person name="Kim D.-U."/>
        </authorList>
    </citation>
    <scope>NUCLEOTIDE SEQUENCE [LARGE SCALE GENOMIC DNA]</scope>
    <source>
        <strain evidence="6 7">KACC15460</strain>
    </source>
</reference>
<proteinExistence type="inferred from homology"/>
<sequence>MAVTTLLKELSPALDGQHHQQTRLKGENKMNRWGKIPMAASPVDRRRFLKTAAAAGALAIGSANGVLPSSAQSATPKKGGHFKVGVAEGSTTDSLDPATYPDSFTLTLGHSLHGYLTEVNADGNLVGELAESWEATKDAKTWAFRLRKGVEFHNGKTMDADDVIATINHHRGEQSKSAAKAIVDPIEEIRADGPGTVVVVLKQGNADFPFALDDGHMAIMPAKDGKVDTSGVGAGAYTLDTIDFGVKATTNRFTNYWKPNAAWFDSFEVLSIHDVTARTNALATGQIHAMDKCDLKTIHRLEGNKNLEIVSVSGTQHFTMPMLVDVPPFDNADVRLALKYAINRQQLLDTVLRGYGKLGNDHPIASTNRFFAKDLPQRQYDPDKARFLLKKAGLSDLKVGLSTSDAAFPGAVDTAVLYQQDAAKAGIAIDVAREPSDGYWERVFRKKPWSMTYWFGRPTADWMFSQVYAADAAWNDTRWKNPRFNELLLAARSELDDAKRLEMYSEMQALCSDDGGTVIPVFANMVSALSRKVGHSKIGSSWDWDGFRCAERWWFAEA</sequence>
<dbReference type="Proteomes" id="UP001548832">
    <property type="component" value="Unassembled WGS sequence"/>
</dbReference>
<evidence type="ECO:0000256" key="4">
    <source>
        <dbReference type="ARBA" id="ARBA00022729"/>
    </source>
</evidence>
<accession>A0ABV2DSD7</accession>
<dbReference type="PROSITE" id="PS51318">
    <property type="entry name" value="TAT"/>
    <property type="match status" value="1"/>
</dbReference>
<protein>
    <submittedName>
        <fullName evidence="6">ABC transporter substrate-binding protein</fullName>
    </submittedName>
</protein>
<keyword evidence="7" id="KW-1185">Reference proteome</keyword>
<keyword evidence="4" id="KW-0732">Signal</keyword>
<organism evidence="6 7">
    <name type="scientific">Mesorhizobium shangrilense</name>
    <dbReference type="NCBI Taxonomy" id="460060"/>
    <lineage>
        <taxon>Bacteria</taxon>
        <taxon>Pseudomonadati</taxon>
        <taxon>Pseudomonadota</taxon>
        <taxon>Alphaproteobacteria</taxon>
        <taxon>Hyphomicrobiales</taxon>
        <taxon>Phyllobacteriaceae</taxon>
        <taxon>Mesorhizobium</taxon>
    </lineage>
</organism>
<comment type="caution">
    <text evidence="6">The sequence shown here is derived from an EMBL/GenBank/DDBJ whole genome shotgun (WGS) entry which is preliminary data.</text>
</comment>
<dbReference type="PIRSF" id="PIRSF002741">
    <property type="entry name" value="MppA"/>
    <property type="match status" value="1"/>
</dbReference>
<dbReference type="PANTHER" id="PTHR30290:SF10">
    <property type="entry name" value="PERIPLASMIC OLIGOPEPTIDE-BINDING PROTEIN-RELATED"/>
    <property type="match status" value="1"/>
</dbReference>
<name>A0ABV2DSD7_9HYPH</name>
<evidence type="ECO:0000256" key="2">
    <source>
        <dbReference type="ARBA" id="ARBA00005695"/>
    </source>
</evidence>
<dbReference type="SUPFAM" id="SSF53850">
    <property type="entry name" value="Periplasmic binding protein-like II"/>
    <property type="match status" value="1"/>
</dbReference>
<dbReference type="Gene3D" id="3.40.190.10">
    <property type="entry name" value="Periplasmic binding protein-like II"/>
    <property type="match status" value="1"/>
</dbReference>
<keyword evidence="3" id="KW-0813">Transport</keyword>
<dbReference type="Pfam" id="PF00496">
    <property type="entry name" value="SBP_bac_5"/>
    <property type="match status" value="1"/>
</dbReference>
<evidence type="ECO:0000256" key="3">
    <source>
        <dbReference type="ARBA" id="ARBA00022448"/>
    </source>
</evidence>
<comment type="similarity">
    <text evidence="2">Belongs to the bacterial solute-binding protein 5 family.</text>
</comment>
<evidence type="ECO:0000313" key="7">
    <source>
        <dbReference type="Proteomes" id="UP001548832"/>
    </source>
</evidence>
<dbReference type="InterPro" id="IPR000914">
    <property type="entry name" value="SBP_5_dom"/>
</dbReference>
<dbReference type="EMBL" id="JBEWSZ010000017">
    <property type="protein sequence ID" value="MET2832986.1"/>
    <property type="molecule type" value="Genomic_DNA"/>
</dbReference>
<dbReference type="InterPro" id="IPR030678">
    <property type="entry name" value="Peptide/Ni-bd"/>
</dbReference>
<feature type="domain" description="Solute-binding protein family 5" evidence="5">
    <location>
        <begin position="125"/>
        <end position="472"/>
    </location>
</feature>
<evidence type="ECO:0000259" key="5">
    <source>
        <dbReference type="Pfam" id="PF00496"/>
    </source>
</evidence>
<gene>
    <name evidence="6" type="ORF">ABVQ20_39435</name>
</gene>
<dbReference type="NCBIfam" id="TIGR01409">
    <property type="entry name" value="TAT_signal_seq"/>
    <property type="match status" value="1"/>
</dbReference>
<dbReference type="Gene3D" id="3.90.76.10">
    <property type="entry name" value="Dipeptide-binding Protein, Domain 1"/>
    <property type="match status" value="1"/>
</dbReference>